<dbReference type="InterPro" id="IPR031107">
    <property type="entry name" value="Small_HSP"/>
</dbReference>
<organism evidence="5 6">
    <name type="scientific">Adiantum capillus-veneris</name>
    <name type="common">Maidenhair fern</name>
    <dbReference type="NCBI Taxonomy" id="13818"/>
    <lineage>
        <taxon>Eukaryota</taxon>
        <taxon>Viridiplantae</taxon>
        <taxon>Streptophyta</taxon>
        <taxon>Embryophyta</taxon>
        <taxon>Tracheophyta</taxon>
        <taxon>Polypodiopsida</taxon>
        <taxon>Polypodiidae</taxon>
        <taxon>Polypodiales</taxon>
        <taxon>Pteridineae</taxon>
        <taxon>Pteridaceae</taxon>
        <taxon>Vittarioideae</taxon>
        <taxon>Adiantum</taxon>
    </lineage>
</organism>
<evidence type="ECO:0000256" key="2">
    <source>
        <dbReference type="PROSITE-ProRule" id="PRU00285"/>
    </source>
</evidence>
<proteinExistence type="inferred from homology"/>
<evidence type="ECO:0000256" key="3">
    <source>
        <dbReference type="RuleBase" id="RU003616"/>
    </source>
</evidence>
<dbReference type="InterPro" id="IPR008978">
    <property type="entry name" value="HSP20-like_chaperone"/>
</dbReference>
<keyword evidence="1" id="KW-0346">Stress response</keyword>
<evidence type="ECO:0000313" key="6">
    <source>
        <dbReference type="Proteomes" id="UP000886520"/>
    </source>
</evidence>
<sequence length="126" mass="14224">MSHLLPLDNISSFSSSNYGGVDTDWLEDEDFHIFKINIPGLKREDVKLQVVGGDTLQVSGVRKGGSERAYGKWHMKERPVGTFLRKFQLPAEVKADEITAFDEYGVLTITVPKKKLFIRNIPISML</sequence>
<feature type="domain" description="SHSP" evidence="4">
    <location>
        <begin position="12"/>
        <end position="126"/>
    </location>
</feature>
<dbReference type="InterPro" id="IPR002068">
    <property type="entry name" value="A-crystallin/Hsp20_dom"/>
</dbReference>
<dbReference type="PANTHER" id="PTHR11527">
    <property type="entry name" value="HEAT-SHOCK PROTEIN 20 FAMILY MEMBER"/>
    <property type="match status" value="1"/>
</dbReference>
<keyword evidence="6" id="KW-1185">Reference proteome</keyword>
<dbReference type="SUPFAM" id="SSF49764">
    <property type="entry name" value="HSP20-like chaperones"/>
    <property type="match status" value="1"/>
</dbReference>
<evidence type="ECO:0000259" key="4">
    <source>
        <dbReference type="PROSITE" id="PS01031"/>
    </source>
</evidence>
<gene>
    <name evidence="5" type="ORF">GOP47_0019655</name>
</gene>
<dbReference type="PROSITE" id="PS01031">
    <property type="entry name" value="SHSP"/>
    <property type="match status" value="1"/>
</dbReference>
<dbReference type="Pfam" id="PF00011">
    <property type="entry name" value="HSP20"/>
    <property type="match status" value="1"/>
</dbReference>
<protein>
    <recommendedName>
        <fullName evidence="4">SHSP domain-containing protein</fullName>
    </recommendedName>
</protein>
<accession>A0A9D4Z8P1</accession>
<evidence type="ECO:0000313" key="5">
    <source>
        <dbReference type="EMBL" id="KAI5064960.1"/>
    </source>
</evidence>
<dbReference type="Proteomes" id="UP000886520">
    <property type="component" value="Chromosome 19"/>
</dbReference>
<dbReference type="OrthoDB" id="1431247at2759"/>
<comment type="caution">
    <text evidence="5">The sequence shown here is derived from an EMBL/GenBank/DDBJ whole genome shotgun (WGS) entry which is preliminary data.</text>
</comment>
<reference evidence="5" key="1">
    <citation type="submission" date="2021-01" db="EMBL/GenBank/DDBJ databases">
        <title>Adiantum capillus-veneris genome.</title>
        <authorList>
            <person name="Fang Y."/>
            <person name="Liao Q."/>
        </authorList>
    </citation>
    <scope>NUCLEOTIDE SEQUENCE</scope>
    <source>
        <strain evidence="5">H3</strain>
        <tissue evidence="5">Leaf</tissue>
    </source>
</reference>
<name>A0A9D4Z8P1_ADICA</name>
<dbReference type="AlphaFoldDB" id="A0A9D4Z8P1"/>
<comment type="similarity">
    <text evidence="2 3">Belongs to the small heat shock protein (HSP20) family.</text>
</comment>
<evidence type="ECO:0000256" key="1">
    <source>
        <dbReference type="ARBA" id="ARBA00023016"/>
    </source>
</evidence>
<dbReference type="Gene3D" id="2.60.40.790">
    <property type="match status" value="1"/>
</dbReference>
<dbReference type="EMBL" id="JABFUD020000019">
    <property type="protein sequence ID" value="KAI5064960.1"/>
    <property type="molecule type" value="Genomic_DNA"/>
</dbReference>